<reference evidence="1 2" key="1">
    <citation type="journal article" date="1998" name="Science">
        <title>Genome sequence of the nematode C. elegans: a platform for investigating biology.</title>
        <authorList>
            <consortium name="The C. elegans sequencing consortium"/>
            <person name="Sulson J.E."/>
            <person name="Waterston R."/>
        </authorList>
    </citation>
    <scope>NUCLEOTIDE SEQUENCE [LARGE SCALE GENOMIC DNA]</scope>
    <source>
        <strain evidence="1 2">Bristol N2</strain>
    </source>
</reference>
<dbReference type="CTD" id="13182084"/>
<dbReference type="KEGG" id="cel:CELE_F36D1.15"/>
<dbReference type="PaxDb" id="6239-F36D1.15"/>
<name>E0AHE0_CAEEL</name>
<protein>
    <submittedName>
        <fullName evidence="1">Neuropeptide-Like Protein</fullName>
    </submittedName>
</protein>
<evidence type="ECO:0000313" key="3">
    <source>
        <dbReference type="WormBase" id="F36D1.15"/>
    </source>
</evidence>
<dbReference type="WormBase" id="F36D1.15">
    <property type="protein sequence ID" value="CE45254"/>
    <property type="gene ID" value="WBGene00195232"/>
</dbReference>
<evidence type="ECO:0000313" key="2">
    <source>
        <dbReference type="Proteomes" id="UP000001940"/>
    </source>
</evidence>
<sequence length="97" mass="11511">MFLLEIPIFSVCIKQPVHNENHPLFLMLSFLLLAALAWTSSFGQFLAPPPINDLDVEQCITDHRFQQDYRHRSEIEEECIKQLLMIPPMYADFDYYY</sequence>
<dbReference type="HOGENOM" id="CLU_2348563_0_0_1"/>
<dbReference type="AGR" id="WB:WBGene00195232"/>
<dbReference type="EMBL" id="BX284601">
    <property type="protein sequence ID" value="CBW44380.1"/>
    <property type="molecule type" value="Genomic_DNA"/>
</dbReference>
<dbReference type="AlphaFoldDB" id="E0AHE0"/>
<dbReference type="InParanoid" id="E0AHE0"/>
<keyword evidence="2" id="KW-1185">Reference proteome</keyword>
<dbReference type="RefSeq" id="NP_001251605.1">
    <property type="nucleotide sequence ID" value="NM_001264676.1"/>
</dbReference>
<dbReference type="Proteomes" id="UP000001940">
    <property type="component" value="Chromosome I"/>
</dbReference>
<organism evidence="1 2">
    <name type="scientific">Caenorhabditis elegans</name>
    <dbReference type="NCBI Taxonomy" id="6239"/>
    <lineage>
        <taxon>Eukaryota</taxon>
        <taxon>Metazoa</taxon>
        <taxon>Ecdysozoa</taxon>
        <taxon>Nematoda</taxon>
        <taxon>Chromadorea</taxon>
        <taxon>Rhabditida</taxon>
        <taxon>Rhabditina</taxon>
        <taxon>Rhabditomorpha</taxon>
        <taxon>Rhabditoidea</taxon>
        <taxon>Rhabditidae</taxon>
        <taxon>Peloderinae</taxon>
        <taxon>Caenorhabditis</taxon>
    </lineage>
</organism>
<evidence type="ECO:0000313" key="1">
    <source>
        <dbReference type="EMBL" id="CBW44380.1"/>
    </source>
</evidence>
<gene>
    <name evidence="1" type="ORF">CELE_F36D1.15</name>
    <name evidence="1 3" type="ORF">F36D1.15</name>
</gene>
<proteinExistence type="predicted"/>
<accession>E0AHE0</accession>
<dbReference type="GeneID" id="13182084"/>